<comment type="caution">
    <text evidence="2">The sequence shown here is derived from an EMBL/GenBank/DDBJ whole genome shotgun (WGS) entry which is preliminary data.</text>
</comment>
<dbReference type="Proteomes" id="UP000467840">
    <property type="component" value="Chromosome 6"/>
</dbReference>
<dbReference type="AlphaFoldDB" id="A0A6A6MY96"/>
<dbReference type="InterPro" id="IPR057983">
    <property type="entry name" value="NAA35-like_N"/>
</dbReference>
<reference evidence="2 3" key="1">
    <citation type="journal article" date="2020" name="Mol. Plant">
        <title>The Chromosome-Based Rubber Tree Genome Provides New Insights into Spurge Genome Evolution and Rubber Biosynthesis.</title>
        <authorList>
            <person name="Liu J."/>
            <person name="Shi C."/>
            <person name="Shi C.C."/>
            <person name="Li W."/>
            <person name="Zhang Q.J."/>
            <person name="Zhang Y."/>
            <person name="Li K."/>
            <person name="Lu H.F."/>
            <person name="Shi C."/>
            <person name="Zhu S.T."/>
            <person name="Xiao Z.Y."/>
            <person name="Nan H."/>
            <person name="Yue Y."/>
            <person name="Zhu X.G."/>
            <person name="Wu Y."/>
            <person name="Hong X.N."/>
            <person name="Fan G.Y."/>
            <person name="Tong Y."/>
            <person name="Zhang D."/>
            <person name="Mao C.L."/>
            <person name="Liu Y.L."/>
            <person name="Hao S.J."/>
            <person name="Liu W.Q."/>
            <person name="Lv M.Q."/>
            <person name="Zhang H.B."/>
            <person name="Liu Y."/>
            <person name="Hu-Tang G.R."/>
            <person name="Wang J.P."/>
            <person name="Wang J.H."/>
            <person name="Sun Y.H."/>
            <person name="Ni S.B."/>
            <person name="Chen W.B."/>
            <person name="Zhang X.C."/>
            <person name="Jiao Y.N."/>
            <person name="Eichler E.E."/>
            <person name="Li G.H."/>
            <person name="Liu X."/>
            <person name="Gao L.Z."/>
        </authorList>
    </citation>
    <scope>NUCLEOTIDE SEQUENCE [LARGE SCALE GENOMIC DNA]</scope>
    <source>
        <strain evidence="3">cv. GT1</strain>
        <tissue evidence="2">Leaf</tissue>
    </source>
</reference>
<evidence type="ECO:0000259" key="1">
    <source>
        <dbReference type="Pfam" id="PF04112"/>
    </source>
</evidence>
<dbReference type="Pfam" id="PF04112">
    <property type="entry name" value="Mak10"/>
    <property type="match status" value="1"/>
</dbReference>
<gene>
    <name evidence="2" type="ORF">GH714_041450</name>
</gene>
<dbReference type="PANTHER" id="PTHR21373">
    <property type="entry name" value="GLUCOSE REPRESSIBLE PROTEIN MAK10"/>
    <property type="match status" value="1"/>
</dbReference>
<protein>
    <recommendedName>
        <fullName evidence="1">NAA35-like N-terminal domain-containing protein</fullName>
    </recommendedName>
</protein>
<sequence length="138" mass="15373">MDRHAPPQPTSSIPATENTVWADASPLLEAACRELRDGELVHGENFNLFAAMSALEIMDPKMDSGIISRYCSVDEAIEDGAAPIPISFDKTVDVQCIIDIMDYLLAYCSIISSMEFILYDRHVYLKQQFHIVRDTGAC</sequence>
<dbReference type="PANTHER" id="PTHR21373:SF0">
    <property type="entry name" value="N-ALPHA-ACETYLTRANSFERASE 35, NATC AUXILIARY SUBUNIT"/>
    <property type="match status" value="1"/>
</dbReference>
<proteinExistence type="predicted"/>
<accession>A0A6A6MY96</accession>
<feature type="domain" description="NAA35-like N-terminal" evidence="1">
    <location>
        <begin position="38"/>
        <end position="107"/>
    </location>
</feature>
<organism evidence="2 3">
    <name type="scientific">Hevea brasiliensis</name>
    <name type="common">Para rubber tree</name>
    <name type="synonym">Siphonia brasiliensis</name>
    <dbReference type="NCBI Taxonomy" id="3981"/>
    <lineage>
        <taxon>Eukaryota</taxon>
        <taxon>Viridiplantae</taxon>
        <taxon>Streptophyta</taxon>
        <taxon>Embryophyta</taxon>
        <taxon>Tracheophyta</taxon>
        <taxon>Spermatophyta</taxon>
        <taxon>Magnoliopsida</taxon>
        <taxon>eudicotyledons</taxon>
        <taxon>Gunneridae</taxon>
        <taxon>Pentapetalae</taxon>
        <taxon>rosids</taxon>
        <taxon>fabids</taxon>
        <taxon>Malpighiales</taxon>
        <taxon>Euphorbiaceae</taxon>
        <taxon>Crotonoideae</taxon>
        <taxon>Micrandreae</taxon>
        <taxon>Hevea</taxon>
    </lineage>
</organism>
<dbReference type="EMBL" id="JAAGAX010000004">
    <property type="protein sequence ID" value="KAF2318104.1"/>
    <property type="molecule type" value="Genomic_DNA"/>
</dbReference>
<evidence type="ECO:0000313" key="3">
    <source>
        <dbReference type="Proteomes" id="UP000467840"/>
    </source>
</evidence>
<dbReference type="InterPro" id="IPR007244">
    <property type="entry name" value="Naa35_N"/>
</dbReference>
<keyword evidence="3" id="KW-1185">Reference proteome</keyword>
<name>A0A6A6MY96_HEVBR</name>
<dbReference type="GO" id="GO:0031417">
    <property type="term" value="C:NatC complex"/>
    <property type="evidence" value="ECO:0007669"/>
    <property type="project" value="InterPro"/>
</dbReference>
<evidence type="ECO:0000313" key="2">
    <source>
        <dbReference type="EMBL" id="KAF2318104.1"/>
    </source>
</evidence>